<comment type="caution">
    <text evidence="2">The sequence shown here is derived from an EMBL/GenBank/DDBJ whole genome shotgun (WGS) entry which is preliminary data.</text>
</comment>
<feature type="compositionally biased region" description="Polar residues" evidence="1">
    <location>
        <begin position="62"/>
        <end position="71"/>
    </location>
</feature>
<name>A0A3S5CHN4_9PLAT</name>
<evidence type="ECO:0000313" key="2">
    <source>
        <dbReference type="EMBL" id="VEL22181.1"/>
    </source>
</evidence>
<evidence type="ECO:0000256" key="1">
    <source>
        <dbReference type="SAM" id="MobiDB-lite"/>
    </source>
</evidence>
<protein>
    <submittedName>
        <fullName evidence="2">Uncharacterized protein</fullName>
    </submittedName>
</protein>
<evidence type="ECO:0000313" key="3">
    <source>
        <dbReference type="Proteomes" id="UP000784294"/>
    </source>
</evidence>
<organism evidence="2 3">
    <name type="scientific">Protopolystoma xenopodis</name>
    <dbReference type="NCBI Taxonomy" id="117903"/>
    <lineage>
        <taxon>Eukaryota</taxon>
        <taxon>Metazoa</taxon>
        <taxon>Spiralia</taxon>
        <taxon>Lophotrochozoa</taxon>
        <taxon>Platyhelminthes</taxon>
        <taxon>Monogenea</taxon>
        <taxon>Polyopisthocotylea</taxon>
        <taxon>Polystomatidea</taxon>
        <taxon>Polystomatidae</taxon>
        <taxon>Protopolystoma</taxon>
    </lineage>
</organism>
<feature type="compositionally biased region" description="Low complexity" evidence="1">
    <location>
        <begin position="72"/>
        <end position="90"/>
    </location>
</feature>
<dbReference type="EMBL" id="CAAALY010055074">
    <property type="protein sequence ID" value="VEL22181.1"/>
    <property type="molecule type" value="Genomic_DNA"/>
</dbReference>
<accession>A0A3S5CHN4</accession>
<feature type="region of interest" description="Disordered" evidence="1">
    <location>
        <begin position="60"/>
        <end position="103"/>
    </location>
</feature>
<proteinExistence type="predicted"/>
<dbReference type="AlphaFoldDB" id="A0A3S5CHN4"/>
<dbReference type="Proteomes" id="UP000784294">
    <property type="component" value="Unassembled WGS sequence"/>
</dbReference>
<reference evidence="2" key="1">
    <citation type="submission" date="2018-11" db="EMBL/GenBank/DDBJ databases">
        <authorList>
            <consortium name="Pathogen Informatics"/>
        </authorList>
    </citation>
    <scope>NUCLEOTIDE SEQUENCE</scope>
</reference>
<gene>
    <name evidence="2" type="ORF">PXEA_LOCUS15621</name>
</gene>
<keyword evidence="3" id="KW-1185">Reference proteome</keyword>
<feature type="compositionally biased region" description="Polar residues" evidence="1">
    <location>
        <begin position="91"/>
        <end position="103"/>
    </location>
</feature>
<sequence length="222" mass="24108">MPFTGDALTVYLTHQMEVVSVLPMHRLDQVRVYQSSAKTSKLPSSLAATSVGGIAAFGSKAGPSSSAQEHPSTAATSTHRSSAHSRGASTLDLSLESTNPPTDQSPTVACIVFLADDGHKQYELLVDSAPLARLIACDICDAHFRFTQAALGLAVPQFALFIWSSGFPSSSFLSCKLGTEERDSKDLRRQRRRHRRQHWRQRRLTGFVAPLLEPGPPDEPPA</sequence>